<accession>A0A267MPH0</accession>
<dbReference type="OrthoDB" id="1921456at2"/>
<comment type="caution">
    <text evidence="1">The sequence shown here is derived from an EMBL/GenBank/DDBJ whole genome shotgun (WGS) entry which is preliminary data.</text>
</comment>
<proteinExistence type="predicted"/>
<dbReference type="EMBL" id="NIBG01000002">
    <property type="protein sequence ID" value="PAB60620.1"/>
    <property type="molecule type" value="Genomic_DNA"/>
</dbReference>
<name>A0A267MPH0_9FIRM</name>
<gene>
    <name evidence="1" type="ORF">CCE28_03510</name>
</gene>
<dbReference type="AlphaFoldDB" id="A0A267MPH0"/>
<dbReference type="RefSeq" id="WP_095131046.1">
    <property type="nucleotide sequence ID" value="NZ_NIBG01000002.1"/>
</dbReference>
<evidence type="ECO:0000313" key="1">
    <source>
        <dbReference type="EMBL" id="PAB60620.1"/>
    </source>
</evidence>
<evidence type="ECO:0000313" key="2">
    <source>
        <dbReference type="Proteomes" id="UP000216024"/>
    </source>
</evidence>
<protein>
    <submittedName>
        <fullName evidence="1">Uncharacterized protein</fullName>
    </submittedName>
</protein>
<sequence>MRNMKIKPPKSPPSLIPTPSKLPEKIDYKELCNCFNTCTYVWDKRGSSFWAWINSIQNDSVSCQIWEKNKWYNRQLPKDAIKHFVSVKPKSLGSHERNRIKNTTTDQMWRFFPQIDPNWFYAGFPSKIVVDETPGSLLDYVPISVYAKMNTPGIFLILPKYEDRLGYLDINGAFVKEYNKPVSFKRGQRIFTILIDKNSEIARDSYLLCNSYWSLLSETSGIEPDTITSKTINLNFGINKSEFYKLGNSTGIYSPDPEKEREYFHELRKIDSTLYTQAFRKNIEIHSKQELNLHMEFEPQSKAQKIAAYQFCQQFSIKPGKRLLEYVDKLNDRKYNPYASFSIAKFDCNPYSYKTKYCKEAVVLEP</sequence>
<dbReference type="Proteomes" id="UP000216024">
    <property type="component" value="Unassembled WGS sequence"/>
</dbReference>
<keyword evidence="2" id="KW-1185">Reference proteome</keyword>
<organism evidence="1 2">
    <name type="scientific">Anaeromicrobium sediminis</name>
    <dbReference type="NCBI Taxonomy" id="1478221"/>
    <lineage>
        <taxon>Bacteria</taxon>
        <taxon>Bacillati</taxon>
        <taxon>Bacillota</taxon>
        <taxon>Clostridia</taxon>
        <taxon>Peptostreptococcales</taxon>
        <taxon>Thermotaleaceae</taxon>
        <taxon>Anaeromicrobium</taxon>
    </lineage>
</organism>
<reference evidence="1 2" key="1">
    <citation type="submission" date="2017-06" db="EMBL/GenBank/DDBJ databases">
        <title>Draft genome sequence of anaerobic fermentative bacterium Anaeromicrobium sediminis DY2726D isolated from West Pacific Ocean sediments.</title>
        <authorList>
            <person name="Zeng X."/>
        </authorList>
    </citation>
    <scope>NUCLEOTIDE SEQUENCE [LARGE SCALE GENOMIC DNA]</scope>
    <source>
        <strain evidence="1 2">DY2726D</strain>
    </source>
</reference>